<dbReference type="AlphaFoldDB" id="A0A0A9A956"/>
<name>A0A0A9A956_ARUDO</name>
<reference evidence="1" key="1">
    <citation type="submission" date="2014-09" db="EMBL/GenBank/DDBJ databases">
        <authorList>
            <person name="Magalhaes I.L.F."/>
            <person name="Oliveira U."/>
            <person name="Santos F.R."/>
            <person name="Vidigal T.H.D.A."/>
            <person name="Brescovit A.D."/>
            <person name="Santos A.J."/>
        </authorList>
    </citation>
    <scope>NUCLEOTIDE SEQUENCE</scope>
    <source>
        <tissue evidence="1">Shoot tissue taken approximately 20 cm above the soil surface</tissue>
    </source>
</reference>
<organism evidence="1">
    <name type="scientific">Arundo donax</name>
    <name type="common">Giant reed</name>
    <name type="synonym">Donax arundinaceus</name>
    <dbReference type="NCBI Taxonomy" id="35708"/>
    <lineage>
        <taxon>Eukaryota</taxon>
        <taxon>Viridiplantae</taxon>
        <taxon>Streptophyta</taxon>
        <taxon>Embryophyta</taxon>
        <taxon>Tracheophyta</taxon>
        <taxon>Spermatophyta</taxon>
        <taxon>Magnoliopsida</taxon>
        <taxon>Liliopsida</taxon>
        <taxon>Poales</taxon>
        <taxon>Poaceae</taxon>
        <taxon>PACMAD clade</taxon>
        <taxon>Arundinoideae</taxon>
        <taxon>Arundineae</taxon>
        <taxon>Arundo</taxon>
    </lineage>
</organism>
<reference evidence="1" key="2">
    <citation type="journal article" date="2015" name="Data Brief">
        <title>Shoot transcriptome of the giant reed, Arundo donax.</title>
        <authorList>
            <person name="Barrero R.A."/>
            <person name="Guerrero F.D."/>
            <person name="Moolhuijzen P."/>
            <person name="Goolsby J.A."/>
            <person name="Tidwell J."/>
            <person name="Bellgard S.E."/>
            <person name="Bellgard M.I."/>
        </authorList>
    </citation>
    <scope>NUCLEOTIDE SEQUENCE</scope>
    <source>
        <tissue evidence="1">Shoot tissue taken approximately 20 cm above the soil surface</tissue>
    </source>
</reference>
<dbReference type="EMBL" id="GBRH01252365">
    <property type="protein sequence ID" value="JAD45530.1"/>
    <property type="molecule type" value="Transcribed_RNA"/>
</dbReference>
<sequence length="24" mass="3056">MEMLWPSFPLYSSRAFMYLPRRYL</sequence>
<protein>
    <submittedName>
        <fullName evidence="1">Uncharacterized protein</fullName>
    </submittedName>
</protein>
<proteinExistence type="predicted"/>
<accession>A0A0A9A956</accession>
<evidence type="ECO:0000313" key="1">
    <source>
        <dbReference type="EMBL" id="JAD45530.1"/>
    </source>
</evidence>